<dbReference type="InterPro" id="IPR037066">
    <property type="entry name" value="Plug_dom_sf"/>
</dbReference>
<evidence type="ECO:0000256" key="10">
    <source>
        <dbReference type="SAM" id="MobiDB-lite"/>
    </source>
</evidence>
<feature type="domain" description="TonB-dependent receptor plug" evidence="13">
    <location>
        <begin position="64"/>
        <end position="147"/>
    </location>
</feature>
<dbReference type="Pfam" id="PF07715">
    <property type="entry name" value="Plug"/>
    <property type="match status" value="1"/>
</dbReference>
<comment type="caution">
    <text evidence="14">The sequence shown here is derived from an EMBL/GenBank/DDBJ whole genome shotgun (WGS) entry which is preliminary data.</text>
</comment>
<evidence type="ECO:0000256" key="1">
    <source>
        <dbReference type="ARBA" id="ARBA00004571"/>
    </source>
</evidence>
<dbReference type="PROSITE" id="PS52016">
    <property type="entry name" value="TONB_DEPENDENT_REC_3"/>
    <property type="match status" value="1"/>
</dbReference>
<evidence type="ECO:0000256" key="9">
    <source>
        <dbReference type="RuleBase" id="RU003357"/>
    </source>
</evidence>
<evidence type="ECO:0000256" key="3">
    <source>
        <dbReference type="ARBA" id="ARBA00022452"/>
    </source>
</evidence>
<dbReference type="EMBL" id="JBHRTS010000003">
    <property type="protein sequence ID" value="MFC3194011.1"/>
    <property type="molecule type" value="Genomic_DNA"/>
</dbReference>
<dbReference type="Pfam" id="PF00593">
    <property type="entry name" value="TonB_dep_Rec_b-barrel"/>
    <property type="match status" value="1"/>
</dbReference>
<dbReference type="PANTHER" id="PTHR30069">
    <property type="entry name" value="TONB-DEPENDENT OUTER MEMBRANE RECEPTOR"/>
    <property type="match status" value="1"/>
</dbReference>
<feature type="chain" id="PRO_5047459994" evidence="11">
    <location>
        <begin position="24"/>
        <end position="697"/>
    </location>
</feature>
<evidence type="ECO:0000256" key="4">
    <source>
        <dbReference type="ARBA" id="ARBA00022692"/>
    </source>
</evidence>
<accession>A0ABV7J7C8</accession>
<keyword evidence="11" id="KW-0732">Signal</keyword>
<dbReference type="SUPFAM" id="SSF56935">
    <property type="entry name" value="Porins"/>
    <property type="match status" value="1"/>
</dbReference>
<feature type="signal peptide" evidence="11">
    <location>
        <begin position="1"/>
        <end position="23"/>
    </location>
</feature>
<dbReference type="InterPro" id="IPR036942">
    <property type="entry name" value="Beta-barrel_TonB_sf"/>
</dbReference>
<protein>
    <submittedName>
        <fullName evidence="14">TonB-dependent receptor</fullName>
    </submittedName>
</protein>
<keyword evidence="5 9" id="KW-0798">TonB box</keyword>
<keyword evidence="6 8" id="KW-0472">Membrane</keyword>
<dbReference type="InterPro" id="IPR012910">
    <property type="entry name" value="Plug_dom"/>
</dbReference>
<evidence type="ECO:0000259" key="13">
    <source>
        <dbReference type="Pfam" id="PF07715"/>
    </source>
</evidence>
<feature type="region of interest" description="Disordered" evidence="10">
    <location>
        <begin position="287"/>
        <end position="309"/>
    </location>
</feature>
<dbReference type="Gene3D" id="2.40.170.20">
    <property type="entry name" value="TonB-dependent receptor, beta-barrel domain"/>
    <property type="match status" value="1"/>
</dbReference>
<comment type="similarity">
    <text evidence="8 9">Belongs to the TonB-dependent receptor family.</text>
</comment>
<dbReference type="RefSeq" id="WP_198538230.1">
    <property type="nucleotide sequence ID" value="NZ_JBHRTS010000003.1"/>
</dbReference>
<keyword evidence="7 8" id="KW-0998">Cell outer membrane</keyword>
<sequence>MMTLHIKIVWLLSSLSVSALSFAADESVSDDEFDEQLEPITVEGEVYRHNTVKLLPEANSVMLDTATVLKKMPGAYVNQNGALSGIAQYRGLSGNRVNVNAAGTPVMTACSNAMDAPMSHVPASLVDAVVLQRGISPVSLGMETLGGSINVVPRSLNQSGNGFSGDLKLGLSSPGAGLLGAVYMQQQYLNHGFSLGVDVEQAENQEFPDGAIVFTGLEREYYSLGYQYNHDRTQVSIDVNYNDTGQTGTPSLPMDITYARGGITSVELATALNDEWQLTTQLDHQSTKHLMDNHRHRSQTMAGSRESMTRVKRDAVAVNALRTLSQQTLSWGIEWDQTHQKAEIFNPFNEAFQITNFDTERDRYSVFFEHQWQISQSHQLLTGLRWTHIQMDAADVFSSVAGMPSPMGQLHQTLQDRFNSADRSKRDHHLDLVINWQHNIRSGLHMKYGIAVKNRAPTHQERYLWLPLEATAGLADGRQYLGNLDLQSEQAIQFEWGLSVSGERFSIAPQVFYHHINDYIQGTPNETMPAPPGTLRYDNVAARLYGIDVEWSYRFSEQWTMNQVVSLVRGERRDIDDHLYRIAPLNSWLNLVYQSDNWQFETEWMAAWQQNRVSAANSESATSGYGVVNLSVDRTFGQHGRVRLAVNNLFDQLYYQHTNGYNRNNRNVDVGFDGSNLQAFRLPGQGRMLELNYFHRW</sequence>
<dbReference type="PANTHER" id="PTHR30069:SF49">
    <property type="entry name" value="OUTER MEMBRANE PROTEIN C"/>
    <property type="match status" value="1"/>
</dbReference>
<evidence type="ECO:0000313" key="14">
    <source>
        <dbReference type="EMBL" id="MFC3194011.1"/>
    </source>
</evidence>
<evidence type="ECO:0000256" key="11">
    <source>
        <dbReference type="SAM" id="SignalP"/>
    </source>
</evidence>
<evidence type="ECO:0000256" key="7">
    <source>
        <dbReference type="ARBA" id="ARBA00023237"/>
    </source>
</evidence>
<evidence type="ECO:0000256" key="8">
    <source>
        <dbReference type="PROSITE-ProRule" id="PRU01360"/>
    </source>
</evidence>
<name>A0ABV7J7C8_9GAMM</name>
<evidence type="ECO:0000256" key="5">
    <source>
        <dbReference type="ARBA" id="ARBA00023077"/>
    </source>
</evidence>
<dbReference type="InterPro" id="IPR000531">
    <property type="entry name" value="Beta-barrel_TonB"/>
</dbReference>
<reference evidence="15" key="1">
    <citation type="journal article" date="2019" name="Int. J. Syst. Evol. Microbiol.">
        <title>The Global Catalogue of Microorganisms (GCM) 10K type strain sequencing project: providing services to taxonomists for standard genome sequencing and annotation.</title>
        <authorList>
            <consortium name="The Broad Institute Genomics Platform"/>
            <consortium name="The Broad Institute Genome Sequencing Center for Infectious Disease"/>
            <person name="Wu L."/>
            <person name="Ma J."/>
        </authorList>
    </citation>
    <scope>NUCLEOTIDE SEQUENCE [LARGE SCALE GENOMIC DNA]</scope>
    <source>
        <strain evidence="15">KCTC 42953</strain>
    </source>
</reference>
<dbReference type="InterPro" id="IPR039426">
    <property type="entry name" value="TonB-dep_rcpt-like"/>
</dbReference>
<dbReference type="Proteomes" id="UP001595533">
    <property type="component" value="Unassembled WGS sequence"/>
</dbReference>
<organism evidence="14 15">
    <name type="scientific">Marinicella sediminis</name>
    <dbReference type="NCBI Taxonomy" id="1792834"/>
    <lineage>
        <taxon>Bacteria</taxon>
        <taxon>Pseudomonadati</taxon>
        <taxon>Pseudomonadota</taxon>
        <taxon>Gammaproteobacteria</taxon>
        <taxon>Lysobacterales</taxon>
        <taxon>Marinicellaceae</taxon>
        <taxon>Marinicella</taxon>
    </lineage>
</organism>
<keyword evidence="2 8" id="KW-0813">Transport</keyword>
<evidence type="ECO:0000313" key="15">
    <source>
        <dbReference type="Proteomes" id="UP001595533"/>
    </source>
</evidence>
<keyword evidence="14" id="KW-0675">Receptor</keyword>
<feature type="domain" description="TonB-dependent receptor-like beta-barrel" evidence="12">
    <location>
        <begin position="214"/>
        <end position="649"/>
    </location>
</feature>
<comment type="subcellular location">
    <subcellularLocation>
        <location evidence="1 8">Cell outer membrane</location>
        <topology evidence="1 8">Multi-pass membrane protein</topology>
    </subcellularLocation>
</comment>
<keyword evidence="15" id="KW-1185">Reference proteome</keyword>
<gene>
    <name evidence="14" type="ORF">ACFODZ_07140</name>
</gene>
<proteinExistence type="inferred from homology"/>
<evidence type="ECO:0000259" key="12">
    <source>
        <dbReference type="Pfam" id="PF00593"/>
    </source>
</evidence>
<keyword evidence="3 8" id="KW-1134">Transmembrane beta strand</keyword>
<evidence type="ECO:0000256" key="2">
    <source>
        <dbReference type="ARBA" id="ARBA00022448"/>
    </source>
</evidence>
<keyword evidence="4 8" id="KW-0812">Transmembrane</keyword>
<dbReference type="Gene3D" id="2.170.130.10">
    <property type="entry name" value="TonB-dependent receptor, plug domain"/>
    <property type="match status" value="1"/>
</dbReference>
<evidence type="ECO:0000256" key="6">
    <source>
        <dbReference type="ARBA" id="ARBA00023136"/>
    </source>
</evidence>